<feature type="signal peptide" evidence="1">
    <location>
        <begin position="1"/>
        <end position="26"/>
    </location>
</feature>
<dbReference type="PROSITE" id="PS51257">
    <property type="entry name" value="PROKAR_LIPOPROTEIN"/>
    <property type="match status" value="1"/>
</dbReference>
<sequence>MSIKIKTKLKIIVAACLLGFAVTGCEKDVDYTIPPEANTLQDDIDNTFKILSGDNKKWIWPIRLAGNPFNNEGFGLLMEFKKDSSANSELIAKKSLIAQFAATLATGKLTANQQAIARAYSTTFASFTDWNIRNLIINNAANITFLNNTLIVLPNFVHFNPVEFRPAENGFNYNVNGLVQLSLTFTNTTLFPQLKQSRTLDYDFRVFRFEENKIHLNGYYANNANRVSYLHATTPEKSQLFAKGSNLFVPEANLVIGNTTLKINNADVALPSGYTSALDLFYRSYRQLFVDNAGQFGFDVINNAAILPANLKSSAFYIVSKVYEGNISSIPAGTVIVTLSGVDKDGKADGKTVEFVKG</sequence>
<evidence type="ECO:0000256" key="1">
    <source>
        <dbReference type="SAM" id="SignalP"/>
    </source>
</evidence>
<evidence type="ECO:0008006" key="4">
    <source>
        <dbReference type="Google" id="ProtNLM"/>
    </source>
</evidence>
<name>A0ABT4UKZ9_9BACT</name>
<dbReference type="RefSeq" id="WP_407031784.1">
    <property type="nucleotide sequence ID" value="NZ_JAQGEF010000013.1"/>
</dbReference>
<comment type="caution">
    <text evidence="2">The sequence shown here is derived from an EMBL/GenBank/DDBJ whole genome shotgun (WGS) entry which is preliminary data.</text>
</comment>
<keyword evidence="1" id="KW-0732">Signal</keyword>
<accession>A0ABT4UKZ9</accession>
<feature type="chain" id="PRO_5047216123" description="DUF4270 family protein" evidence="1">
    <location>
        <begin position="27"/>
        <end position="358"/>
    </location>
</feature>
<evidence type="ECO:0000313" key="3">
    <source>
        <dbReference type="Proteomes" id="UP001210231"/>
    </source>
</evidence>
<reference evidence="2 3" key="1">
    <citation type="submission" date="2022-12" db="EMBL/GenBank/DDBJ databases">
        <title>Chitinophagaceae gen. sp. nov., a new member of the family Chitinophagaceae, isolated from soil in a chemical factory.</title>
        <authorList>
            <person name="Ke Z."/>
        </authorList>
    </citation>
    <scope>NUCLEOTIDE SEQUENCE [LARGE SCALE GENOMIC DNA]</scope>
    <source>
        <strain evidence="2 3">LY-5</strain>
    </source>
</reference>
<dbReference type="Proteomes" id="UP001210231">
    <property type="component" value="Unassembled WGS sequence"/>
</dbReference>
<evidence type="ECO:0000313" key="2">
    <source>
        <dbReference type="EMBL" id="MDA3615458.1"/>
    </source>
</evidence>
<organism evidence="2 3">
    <name type="scientific">Polluticaenibacter yanchengensis</name>
    <dbReference type="NCBI Taxonomy" id="3014562"/>
    <lineage>
        <taxon>Bacteria</taxon>
        <taxon>Pseudomonadati</taxon>
        <taxon>Bacteroidota</taxon>
        <taxon>Chitinophagia</taxon>
        <taxon>Chitinophagales</taxon>
        <taxon>Chitinophagaceae</taxon>
        <taxon>Polluticaenibacter</taxon>
    </lineage>
</organism>
<keyword evidence="3" id="KW-1185">Reference proteome</keyword>
<gene>
    <name evidence="2" type="ORF">O3P16_11615</name>
</gene>
<dbReference type="EMBL" id="JAQGEF010000013">
    <property type="protein sequence ID" value="MDA3615458.1"/>
    <property type="molecule type" value="Genomic_DNA"/>
</dbReference>
<proteinExistence type="predicted"/>
<protein>
    <recommendedName>
        <fullName evidence="4">DUF4270 family protein</fullName>
    </recommendedName>
</protein>